<reference evidence="8" key="1">
    <citation type="submission" date="2018-08" db="EMBL/GenBank/DDBJ databases">
        <title>Draft genome sequence of azole-resistant Aspergillus thermomutatus (Neosartorya pseudofischeri) strain HMR AF 39, isolated from a human nasal aspirate.</title>
        <authorList>
            <person name="Parent-Michaud M."/>
            <person name="Dufresne P.J."/>
            <person name="Fournier E."/>
            <person name="Martineau C."/>
            <person name="Moreira S."/>
            <person name="Perkins V."/>
            <person name="De Repentigny L."/>
            <person name="Dufresne S.F."/>
        </authorList>
    </citation>
    <scope>NUCLEOTIDE SEQUENCE [LARGE SCALE GENOMIC DNA]</scope>
    <source>
        <strain evidence="8">HMR AF 39</strain>
    </source>
</reference>
<sequence>MALALQAIGLGAVNTLHTTNYLQQHQTTSPTSPRGLFSGDKEFDYVVVGGGTGGSVVATRLAQQSFKVALVEAGGTYELESLAATPAADVLPVGSDPDTSSAVDWGFVAENQAGANGRSIHYARGKCLGGSSALNFMIYQRPTRESMEQWATAVNDSSYAFEEVLPYYKQSVRFTPPNTELRAANASAAYDAAAYDSAGGPLQVSYANFAMPFSSWMKRGMEAIGINETTEFNLGSLMGAQYCASTINPKNELRSSSQASFLATNPSTLTTYTNTLAKKIIFSGGKKATGVQVRGALGNTFTLSVKKEVIISAGAFQSPQLLMVSGVGPSDILEEHGITVLADRPGVGQNMWDHPFIAPSYRVQVDTFTKFATNLLYAAGQVLNGLLVKNGPLTNPVADFLAWEKIPQSLRSGFSQQTQTALAGFPDDWPEAEYISGAGYMGNVSNLLTTQPKDGYQYASMLGVLITPLSRGNITLKSADTSDLPVINPNWLAEEADQQVAIAMVKRMREAFQSEGMAPVIIGEEYYPGVEVQTDEEILEFIRDNVMTLWHAACTCKMGTAEDEMAVVDSQARVYGVSGLRVVDASAFPFLPPGHPQSTVYMLAEKIADAIIKGSESL</sequence>
<protein>
    <recommendedName>
        <fullName evidence="6 7">Glucose-methanol-choline oxidoreductase N-terminal domain-containing protein</fullName>
    </recommendedName>
</protein>
<dbReference type="InterPro" id="IPR012132">
    <property type="entry name" value="GMC_OxRdtase"/>
</dbReference>
<evidence type="ECO:0000259" key="6">
    <source>
        <dbReference type="PROSITE" id="PS00623"/>
    </source>
</evidence>
<keyword evidence="5" id="KW-0285">Flavoprotein</keyword>
<feature type="active site" description="Proton acceptor" evidence="3">
    <location>
        <position position="595"/>
    </location>
</feature>
<dbReference type="InterPro" id="IPR036188">
    <property type="entry name" value="FAD/NAD-bd_sf"/>
</dbReference>
<evidence type="ECO:0000256" key="2">
    <source>
        <dbReference type="ARBA" id="ARBA00023180"/>
    </source>
</evidence>
<evidence type="ECO:0000256" key="3">
    <source>
        <dbReference type="PIRSR" id="PIRSR000137-1"/>
    </source>
</evidence>
<evidence type="ECO:0000313" key="8">
    <source>
        <dbReference type="EMBL" id="RHZ47889.1"/>
    </source>
</evidence>
<comment type="cofactor">
    <cofactor evidence="4">
        <name>FAD</name>
        <dbReference type="ChEBI" id="CHEBI:57692"/>
    </cofactor>
</comment>
<accession>A0A397GCQ2</accession>
<comment type="similarity">
    <text evidence="1 5">Belongs to the GMC oxidoreductase family.</text>
</comment>
<dbReference type="VEuPathDB" id="FungiDB:CDV56_104872"/>
<dbReference type="PROSITE" id="PS00623">
    <property type="entry name" value="GMC_OXRED_1"/>
    <property type="match status" value="1"/>
</dbReference>
<keyword evidence="4 5" id="KW-0274">FAD</keyword>
<evidence type="ECO:0000256" key="1">
    <source>
        <dbReference type="ARBA" id="ARBA00010790"/>
    </source>
</evidence>
<dbReference type="GO" id="GO:0016614">
    <property type="term" value="F:oxidoreductase activity, acting on CH-OH group of donors"/>
    <property type="evidence" value="ECO:0007669"/>
    <property type="project" value="InterPro"/>
</dbReference>
<dbReference type="AlphaFoldDB" id="A0A397GCQ2"/>
<dbReference type="SUPFAM" id="SSF51905">
    <property type="entry name" value="FAD/NAD(P)-binding domain"/>
    <property type="match status" value="1"/>
</dbReference>
<keyword evidence="2" id="KW-0325">Glycoprotein</keyword>
<organism evidence="8 9">
    <name type="scientific">Aspergillus thermomutatus</name>
    <name type="common">Neosartorya pseudofischeri</name>
    <dbReference type="NCBI Taxonomy" id="41047"/>
    <lineage>
        <taxon>Eukaryota</taxon>
        <taxon>Fungi</taxon>
        <taxon>Dikarya</taxon>
        <taxon>Ascomycota</taxon>
        <taxon>Pezizomycotina</taxon>
        <taxon>Eurotiomycetes</taxon>
        <taxon>Eurotiomycetidae</taxon>
        <taxon>Eurotiales</taxon>
        <taxon>Aspergillaceae</taxon>
        <taxon>Aspergillus</taxon>
        <taxon>Aspergillus subgen. Fumigati</taxon>
    </lineage>
</organism>
<dbReference type="Pfam" id="PF05199">
    <property type="entry name" value="GMC_oxred_C"/>
    <property type="match status" value="1"/>
</dbReference>
<dbReference type="OrthoDB" id="269227at2759"/>
<dbReference type="RefSeq" id="XP_026611752.1">
    <property type="nucleotide sequence ID" value="XM_026758491.1"/>
</dbReference>
<evidence type="ECO:0000256" key="4">
    <source>
        <dbReference type="PIRSR" id="PIRSR000137-2"/>
    </source>
</evidence>
<dbReference type="GO" id="GO:0044550">
    <property type="term" value="P:secondary metabolite biosynthetic process"/>
    <property type="evidence" value="ECO:0007669"/>
    <property type="project" value="TreeGrafter"/>
</dbReference>
<dbReference type="PRINTS" id="PR00411">
    <property type="entry name" value="PNDRDTASEI"/>
</dbReference>
<dbReference type="InterPro" id="IPR007867">
    <property type="entry name" value="GMC_OxRtase_C"/>
</dbReference>
<feature type="binding site" evidence="4">
    <location>
        <begin position="596"/>
        <end position="597"/>
    </location>
    <ligand>
        <name>FAD</name>
        <dbReference type="ChEBI" id="CHEBI:57692"/>
    </ligand>
</feature>
<comment type="caution">
    <text evidence="8">The sequence shown here is derived from an EMBL/GenBank/DDBJ whole genome shotgun (WGS) entry which is preliminary data.</text>
</comment>
<keyword evidence="9" id="KW-1185">Reference proteome</keyword>
<gene>
    <name evidence="8" type="ORF">CDV56_104872</name>
</gene>
<dbReference type="EMBL" id="NKHU02000210">
    <property type="protein sequence ID" value="RHZ47889.1"/>
    <property type="molecule type" value="Genomic_DNA"/>
</dbReference>
<proteinExistence type="inferred from homology"/>
<dbReference type="PROSITE" id="PS00624">
    <property type="entry name" value="GMC_OXRED_2"/>
    <property type="match status" value="1"/>
</dbReference>
<evidence type="ECO:0000313" key="9">
    <source>
        <dbReference type="Proteomes" id="UP000215305"/>
    </source>
</evidence>
<dbReference type="PIRSF" id="PIRSF000137">
    <property type="entry name" value="Alcohol_oxidase"/>
    <property type="match status" value="1"/>
</dbReference>
<dbReference type="Pfam" id="PF00732">
    <property type="entry name" value="GMC_oxred_N"/>
    <property type="match status" value="1"/>
</dbReference>
<name>A0A397GCQ2_ASPTH</name>
<dbReference type="SUPFAM" id="SSF54373">
    <property type="entry name" value="FAD-linked reductases, C-terminal domain"/>
    <property type="match status" value="1"/>
</dbReference>
<dbReference type="GeneID" id="38126846"/>
<dbReference type="PANTHER" id="PTHR11552">
    <property type="entry name" value="GLUCOSE-METHANOL-CHOLINE GMC OXIDOREDUCTASE"/>
    <property type="match status" value="1"/>
</dbReference>
<dbReference type="Gene3D" id="3.30.560.10">
    <property type="entry name" value="Glucose Oxidase, domain 3"/>
    <property type="match status" value="1"/>
</dbReference>
<evidence type="ECO:0000259" key="7">
    <source>
        <dbReference type="PROSITE" id="PS00624"/>
    </source>
</evidence>
<dbReference type="Proteomes" id="UP000215305">
    <property type="component" value="Unassembled WGS sequence"/>
</dbReference>
<dbReference type="PANTHER" id="PTHR11552:SF138">
    <property type="entry name" value="DEHYDROGENASE PKFF-RELATED"/>
    <property type="match status" value="1"/>
</dbReference>
<feature type="domain" description="Glucose-methanol-choline oxidoreductase N-terminal" evidence="6">
    <location>
        <begin position="125"/>
        <end position="148"/>
    </location>
</feature>
<dbReference type="InterPro" id="IPR000172">
    <property type="entry name" value="GMC_OxRdtase_N"/>
</dbReference>
<dbReference type="STRING" id="41047.A0A397GCQ2"/>
<feature type="domain" description="Glucose-methanol-choline oxidoreductase N-terminal" evidence="7">
    <location>
        <begin position="314"/>
        <end position="328"/>
    </location>
</feature>
<dbReference type="GO" id="GO:0050660">
    <property type="term" value="F:flavin adenine dinucleotide binding"/>
    <property type="evidence" value="ECO:0007669"/>
    <property type="project" value="InterPro"/>
</dbReference>
<feature type="active site" description="Proton donor" evidence="3">
    <location>
        <position position="551"/>
    </location>
</feature>
<evidence type="ECO:0000256" key="5">
    <source>
        <dbReference type="RuleBase" id="RU003968"/>
    </source>
</evidence>
<dbReference type="Gene3D" id="3.50.50.60">
    <property type="entry name" value="FAD/NAD(P)-binding domain"/>
    <property type="match status" value="1"/>
</dbReference>
<feature type="binding site" evidence="4">
    <location>
        <begin position="550"/>
        <end position="551"/>
    </location>
    <ligand>
        <name>FAD</name>
        <dbReference type="ChEBI" id="CHEBI:57692"/>
    </ligand>
</feature>